<protein>
    <submittedName>
        <fullName evidence="1">Uncharacterized protein</fullName>
    </submittedName>
</protein>
<dbReference type="KEGG" id="euz:DVS28_a0353"/>
<dbReference type="EMBL" id="CP031165">
    <property type="protein sequence ID" value="AXV05060.1"/>
    <property type="molecule type" value="Genomic_DNA"/>
</dbReference>
<accession>A0A346XS63</accession>
<evidence type="ECO:0000313" key="1">
    <source>
        <dbReference type="EMBL" id="AXV05060.1"/>
    </source>
</evidence>
<dbReference type="AlphaFoldDB" id="A0A346XS63"/>
<sequence>MKHGPTIAQLRQLPSNRFFSLGAAPPRPLVVMHSEEHSHNA</sequence>
<evidence type="ECO:0000313" key="2">
    <source>
        <dbReference type="Proteomes" id="UP000264006"/>
    </source>
</evidence>
<proteinExistence type="predicted"/>
<dbReference type="Proteomes" id="UP000264006">
    <property type="component" value="Chromosome"/>
</dbReference>
<organism evidence="1 2">
    <name type="scientific">Euzebya pacifica</name>
    <dbReference type="NCBI Taxonomy" id="1608957"/>
    <lineage>
        <taxon>Bacteria</taxon>
        <taxon>Bacillati</taxon>
        <taxon>Actinomycetota</taxon>
        <taxon>Nitriliruptoria</taxon>
        <taxon>Euzebyales</taxon>
    </lineage>
</organism>
<gene>
    <name evidence="1" type="ORF">DVS28_a0353</name>
</gene>
<keyword evidence="2" id="KW-1185">Reference proteome</keyword>
<name>A0A346XS63_9ACTN</name>
<reference evidence="1 2" key="1">
    <citation type="submission" date="2018-09" db="EMBL/GenBank/DDBJ databases">
        <title>Complete genome sequence of Euzebya sp. DY32-46 isolated from seawater of Pacific Ocean.</title>
        <authorList>
            <person name="Xu L."/>
            <person name="Wu Y.-H."/>
            <person name="Xu X.-W."/>
        </authorList>
    </citation>
    <scope>NUCLEOTIDE SEQUENCE [LARGE SCALE GENOMIC DNA]</scope>
    <source>
        <strain evidence="1 2">DY32-46</strain>
    </source>
</reference>